<organism evidence="1 2">
    <name type="scientific">Flammeovirga agarivorans</name>
    <dbReference type="NCBI Taxonomy" id="2726742"/>
    <lineage>
        <taxon>Bacteria</taxon>
        <taxon>Pseudomonadati</taxon>
        <taxon>Bacteroidota</taxon>
        <taxon>Cytophagia</taxon>
        <taxon>Cytophagales</taxon>
        <taxon>Flammeovirgaceae</taxon>
        <taxon>Flammeovirga</taxon>
    </lineage>
</organism>
<keyword evidence="2" id="KW-1185">Reference proteome</keyword>
<evidence type="ECO:0000313" key="1">
    <source>
        <dbReference type="EMBL" id="NLR89740.1"/>
    </source>
</evidence>
<name>A0A7X8SGE3_9BACT</name>
<gene>
    <name evidence="1" type="ORF">HGP29_00915</name>
</gene>
<evidence type="ECO:0000313" key="2">
    <source>
        <dbReference type="Proteomes" id="UP000585050"/>
    </source>
</evidence>
<comment type="caution">
    <text evidence="1">The sequence shown here is derived from an EMBL/GenBank/DDBJ whole genome shotgun (WGS) entry which is preliminary data.</text>
</comment>
<dbReference type="EMBL" id="JABAIL010000001">
    <property type="protein sequence ID" value="NLR89740.1"/>
    <property type="molecule type" value="Genomic_DNA"/>
</dbReference>
<proteinExistence type="predicted"/>
<sequence length="47" mass="5708">MTTTVKSSSEREKAIKRLKSDLHKWRKYERASAWLKEQMLQWEINNA</sequence>
<dbReference type="RefSeq" id="WP_168880426.1">
    <property type="nucleotide sequence ID" value="NZ_JABAIL010000001.1"/>
</dbReference>
<accession>A0A7X8SGE3</accession>
<protein>
    <submittedName>
        <fullName evidence="1">Uncharacterized protein</fullName>
    </submittedName>
</protein>
<dbReference type="AlphaFoldDB" id="A0A7X8SGE3"/>
<dbReference type="Proteomes" id="UP000585050">
    <property type="component" value="Unassembled WGS sequence"/>
</dbReference>
<reference evidence="1 2" key="1">
    <citation type="submission" date="2020-04" db="EMBL/GenBank/DDBJ databases">
        <title>Flammeovirga sp. SR4, a novel species isolated from seawater.</title>
        <authorList>
            <person name="Wang X."/>
        </authorList>
    </citation>
    <scope>NUCLEOTIDE SEQUENCE [LARGE SCALE GENOMIC DNA]</scope>
    <source>
        <strain evidence="1 2">SR4</strain>
    </source>
</reference>